<evidence type="ECO:0000256" key="1">
    <source>
        <dbReference type="SAM" id="SignalP"/>
    </source>
</evidence>
<protein>
    <recommendedName>
        <fullName evidence="4">Lipocalin-like domain-containing protein</fullName>
    </recommendedName>
</protein>
<keyword evidence="3" id="KW-1185">Reference proteome</keyword>
<dbReference type="AlphaFoldDB" id="A0A316KYJ0"/>
<proteinExistence type="predicted"/>
<dbReference type="Proteomes" id="UP000245762">
    <property type="component" value="Unassembled WGS sequence"/>
</dbReference>
<dbReference type="EMBL" id="QGEG01000002">
    <property type="protein sequence ID" value="PWL38914.1"/>
    <property type="molecule type" value="Genomic_DNA"/>
</dbReference>
<sequence length="167" mass="18315">MFRKRIDIMKRIKKTALLFTSLLLMVSCNTDDGVEGIVPPNFDVLGLWDLVEVNVSVGQDLNMDGTASTNLMDELDCLSGTLLIDGDLVWTYEQSNIAITTITSNQFNADCTGTTSATGTWFSDETQVTFDGDDALTVLRISGDQLVNEVGEDLPGVQSFVYVLRVF</sequence>
<evidence type="ECO:0000313" key="3">
    <source>
        <dbReference type="Proteomes" id="UP000245762"/>
    </source>
</evidence>
<reference evidence="2 3" key="1">
    <citation type="submission" date="2018-05" db="EMBL/GenBank/DDBJ databases">
        <title>Complete genome sequence of Flagellimonas aquimarina ECD12 isolated from seaweed Ecklonia cava.</title>
        <authorList>
            <person name="Choi S."/>
            <person name="Seong C."/>
        </authorList>
    </citation>
    <scope>NUCLEOTIDE SEQUENCE [LARGE SCALE GENOMIC DNA]</scope>
    <source>
        <strain evidence="2 3">ECD12</strain>
    </source>
</reference>
<dbReference type="PROSITE" id="PS51257">
    <property type="entry name" value="PROKAR_LIPOPROTEIN"/>
    <property type="match status" value="1"/>
</dbReference>
<name>A0A316KYJ0_9FLAO</name>
<evidence type="ECO:0000313" key="2">
    <source>
        <dbReference type="EMBL" id="PWL38914.1"/>
    </source>
</evidence>
<feature type="signal peptide" evidence="1">
    <location>
        <begin position="1"/>
        <end position="30"/>
    </location>
</feature>
<keyword evidence="1" id="KW-0732">Signal</keyword>
<organism evidence="2 3">
    <name type="scientific">Flagellimonas aquimarina</name>
    <dbReference type="NCBI Taxonomy" id="2201895"/>
    <lineage>
        <taxon>Bacteria</taxon>
        <taxon>Pseudomonadati</taxon>
        <taxon>Bacteroidota</taxon>
        <taxon>Flavobacteriia</taxon>
        <taxon>Flavobacteriales</taxon>
        <taxon>Flavobacteriaceae</taxon>
        <taxon>Flagellimonas</taxon>
    </lineage>
</organism>
<feature type="chain" id="PRO_5016245323" description="Lipocalin-like domain-containing protein" evidence="1">
    <location>
        <begin position="31"/>
        <end position="167"/>
    </location>
</feature>
<accession>A0A316KYJ0</accession>
<gene>
    <name evidence="2" type="ORF">DKG77_11815</name>
</gene>
<comment type="caution">
    <text evidence="2">The sequence shown here is derived from an EMBL/GenBank/DDBJ whole genome shotgun (WGS) entry which is preliminary data.</text>
</comment>
<evidence type="ECO:0008006" key="4">
    <source>
        <dbReference type="Google" id="ProtNLM"/>
    </source>
</evidence>